<protein>
    <submittedName>
        <fullName evidence="2">Uncharacterized protein</fullName>
    </submittedName>
</protein>
<dbReference type="Proteomes" id="UP000035680">
    <property type="component" value="Unassembled WGS sequence"/>
</dbReference>
<evidence type="ECO:0000313" key="1">
    <source>
        <dbReference type="Proteomes" id="UP000035680"/>
    </source>
</evidence>
<organism evidence="1 2">
    <name type="scientific">Strongyloides venezuelensis</name>
    <name type="common">Threadworm</name>
    <dbReference type="NCBI Taxonomy" id="75913"/>
    <lineage>
        <taxon>Eukaryota</taxon>
        <taxon>Metazoa</taxon>
        <taxon>Ecdysozoa</taxon>
        <taxon>Nematoda</taxon>
        <taxon>Chromadorea</taxon>
        <taxon>Rhabditida</taxon>
        <taxon>Tylenchina</taxon>
        <taxon>Panagrolaimomorpha</taxon>
        <taxon>Strongyloidoidea</taxon>
        <taxon>Strongyloididae</taxon>
        <taxon>Strongyloides</taxon>
    </lineage>
</organism>
<accession>A0A0K0FWT0</accession>
<reference evidence="2" key="2">
    <citation type="submission" date="2015-08" db="UniProtKB">
        <authorList>
            <consortium name="WormBaseParasite"/>
        </authorList>
    </citation>
    <scope>IDENTIFICATION</scope>
</reference>
<dbReference type="WBParaSite" id="SVE_1688600.1">
    <property type="protein sequence ID" value="SVE_1688600.1"/>
    <property type="gene ID" value="SVE_1688600"/>
</dbReference>
<reference evidence="1" key="1">
    <citation type="submission" date="2014-07" db="EMBL/GenBank/DDBJ databases">
        <authorList>
            <person name="Martin A.A"/>
            <person name="De Silva N."/>
        </authorList>
    </citation>
    <scope>NUCLEOTIDE SEQUENCE</scope>
</reference>
<keyword evidence="1" id="KW-1185">Reference proteome</keyword>
<name>A0A0K0FWT0_STRVS</name>
<proteinExistence type="predicted"/>
<dbReference type="AlphaFoldDB" id="A0A0K0FWT0"/>
<sequence length="76" mass="8148">MKKNVSNIDSTTTKTEDLLSQITNNSSSLPSSIPISEPVLVKKVNVSSLVLSNDISNTCSFNNNLQSASLKKIPVL</sequence>
<evidence type="ECO:0000313" key="2">
    <source>
        <dbReference type="WBParaSite" id="SVE_1688600.1"/>
    </source>
</evidence>